<protein>
    <submittedName>
        <fullName evidence="3">Serine/threonine protein phosphatase</fullName>
    </submittedName>
</protein>
<dbReference type="RefSeq" id="WP_098074512.1">
    <property type="nucleotide sequence ID" value="NZ_PDEQ01000002.1"/>
</dbReference>
<feature type="domain" description="Calcineurin-like phosphoesterase" evidence="2">
    <location>
        <begin position="3"/>
        <end position="201"/>
    </location>
</feature>
<dbReference type="AlphaFoldDB" id="A0A2A8D0E4"/>
<dbReference type="Proteomes" id="UP000220102">
    <property type="component" value="Unassembled WGS sequence"/>
</dbReference>
<accession>A0A2A8D0E4</accession>
<dbReference type="SUPFAM" id="SSF56300">
    <property type="entry name" value="Metallo-dependent phosphatases"/>
    <property type="match status" value="1"/>
</dbReference>
<evidence type="ECO:0000256" key="1">
    <source>
        <dbReference type="ARBA" id="ARBA00008950"/>
    </source>
</evidence>
<dbReference type="InterPro" id="IPR051693">
    <property type="entry name" value="UPF0046_metallophosphoest"/>
</dbReference>
<dbReference type="PANTHER" id="PTHR12905">
    <property type="entry name" value="METALLOPHOSPHOESTERASE"/>
    <property type="match status" value="1"/>
</dbReference>
<reference evidence="3 4" key="1">
    <citation type="submission" date="2017-10" db="EMBL/GenBank/DDBJ databases">
        <title>Draft genome of Longibacter Salinarum.</title>
        <authorList>
            <person name="Goh K.M."/>
            <person name="Shamsir M.S."/>
            <person name="Lim S.W."/>
        </authorList>
    </citation>
    <scope>NUCLEOTIDE SEQUENCE [LARGE SCALE GENOMIC DNA]</scope>
    <source>
        <strain evidence="3 4">KCTC 52045</strain>
    </source>
</reference>
<proteinExistence type="inferred from homology"/>
<evidence type="ECO:0000313" key="4">
    <source>
        <dbReference type="Proteomes" id="UP000220102"/>
    </source>
</evidence>
<keyword evidence="4" id="KW-1185">Reference proteome</keyword>
<dbReference type="PANTHER" id="PTHR12905:SF0">
    <property type="entry name" value="CALCINEURIN-LIKE PHOSPHOESTERASE DOMAIN-CONTAINING PROTEIN"/>
    <property type="match status" value="1"/>
</dbReference>
<comment type="similarity">
    <text evidence="1">Belongs to the metallophosphoesterase superfamily. YfcE family.</text>
</comment>
<name>A0A2A8D0E4_9BACT</name>
<dbReference type="OrthoDB" id="332939at2"/>
<dbReference type="Pfam" id="PF12850">
    <property type="entry name" value="Metallophos_2"/>
    <property type="match status" value="1"/>
</dbReference>
<organism evidence="3 4">
    <name type="scientific">Longibacter salinarum</name>
    <dbReference type="NCBI Taxonomy" id="1850348"/>
    <lineage>
        <taxon>Bacteria</taxon>
        <taxon>Pseudomonadati</taxon>
        <taxon>Rhodothermota</taxon>
        <taxon>Rhodothermia</taxon>
        <taxon>Rhodothermales</taxon>
        <taxon>Salisaetaceae</taxon>
        <taxon>Longibacter</taxon>
    </lineage>
</organism>
<evidence type="ECO:0000259" key="2">
    <source>
        <dbReference type="Pfam" id="PF12850"/>
    </source>
</evidence>
<dbReference type="Gene3D" id="3.60.21.10">
    <property type="match status" value="1"/>
</dbReference>
<gene>
    <name evidence="3" type="ORF">CRI94_04655</name>
</gene>
<evidence type="ECO:0000313" key="3">
    <source>
        <dbReference type="EMBL" id="PEN14331.1"/>
    </source>
</evidence>
<sequence>MPKLLLFSDVHSDQQACRSLVNRASEVDLVIGAGDFCNMRRGLEAVIDTLSAIDTPTVLVPGNAESEEELRRACSDWPAAMVLHGDKATIAGIEVVGIGGGIPVTPFGDWSYDLTEDEARERLRDVTANGTTVDVLVSHSPPKGLVDRDSSGTSLGSMAIREAIDQLRPELVVCGHIHGSWEQEERVGDTTVINAGPVGLIRSVAS</sequence>
<dbReference type="InterPro" id="IPR029052">
    <property type="entry name" value="Metallo-depent_PP-like"/>
</dbReference>
<dbReference type="EMBL" id="PDEQ01000002">
    <property type="protein sequence ID" value="PEN14331.1"/>
    <property type="molecule type" value="Genomic_DNA"/>
</dbReference>
<comment type="caution">
    <text evidence="3">The sequence shown here is derived from an EMBL/GenBank/DDBJ whole genome shotgun (WGS) entry which is preliminary data.</text>
</comment>
<dbReference type="InterPro" id="IPR024654">
    <property type="entry name" value="Calcineurin-like_PHP_lpxH"/>
</dbReference>